<dbReference type="PATRIC" id="fig|1423734.3.peg.126"/>
<reference evidence="10 11" key="1">
    <citation type="journal article" date="2015" name="Genome Announc.">
        <title>Expanding the biotechnology potential of lactobacilli through comparative genomics of 213 strains and associated genera.</title>
        <authorList>
            <person name="Sun Z."/>
            <person name="Harris H.M."/>
            <person name="McCann A."/>
            <person name="Guo C."/>
            <person name="Argimon S."/>
            <person name="Zhang W."/>
            <person name="Yang X."/>
            <person name="Jeffery I.B."/>
            <person name="Cooney J.C."/>
            <person name="Kagawa T.F."/>
            <person name="Liu W."/>
            <person name="Song Y."/>
            <person name="Salvetti E."/>
            <person name="Wrobel A."/>
            <person name="Rasinkangas P."/>
            <person name="Parkhill J."/>
            <person name="Rea M.C."/>
            <person name="O'Sullivan O."/>
            <person name="Ritari J."/>
            <person name="Douillard F.P."/>
            <person name="Paul Ross R."/>
            <person name="Yang R."/>
            <person name="Briner A.E."/>
            <person name="Felis G.E."/>
            <person name="de Vos W.M."/>
            <person name="Barrangou R."/>
            <person name="Klaenhammer T.R."/>
            <person name="Caufield P.W."/>
            <person name="Cui Y."/>
            <person name="Zhang H."/>
            <person name="O'Toole P.W."/>
        </authorList>
    </citation>
    <scope>NUCLEOTIDE SEQUENCE [LARGE SCALE GENOMIC DNA]</scope>
    <source>
        <strain evidence="10 11">DSM 18527</strain>
    </source>
</reference>
<evidence type="ECO:0000256" key="8">
    <source>
        <dbReference type="ARBA" id="ARBA00023239"/>
    </source>
</evidence>
<protein>
    <recommendedName>
        <fullName evidence="5 9">Alpha-acetolactate decarboxylase</fullName>
        <ecNumber evidence="4 9">4.1.1.5</ecNumber>
    </recommendedName>
</protein>
<organism evidence="10 11">
    <name type="scientific">Agrilactobacillus composti DSM 18527 = JCM 14202</name>
    <dbReference type="NCBI Taxonomy" id="1423734"/>
    <lineage>
        <taxon>Bacteria</taxon>
        <taxon>Bacillati</taxon>
        <taxon>Bacillota</taxon>
        <taxon>Bacilli</taxon>
        <taxon>Lactobacillales</taxon>
        <taxon>Lactobacillaceae</taxon>
        <taxon>Agrilactobacillus</taxon>
    </lineage>
</organism>
<dbReference type="GO" id="GO:0045151">
    <property type="term" value="P:acetoin biosynthetic process"/>
    <property type="evidence" value="ECO:0007669"/>
    <property type="project" value="UniProtKB-UniRule"/>
</dbReference>
<keyword evidence="8 9" id="KW-0456">Lyase</keyword>
<dbReference type="GO" id="GO:0047605">
    <property type="term" value="F:acetolactate decarboxylase activity"/>
    <property type="evidence" value="ECO:0007669"/>
    <property type="project" value="UniProtKB-UniRule"/>
</dbReference>
<comment type="caution">
    <text evidence="10">The sequence shown here is derived from an EMBL/GenBank/DDBJ whole genome shotgun (WGS) entry which is preliminary data.</text>
</comment>
<keyword evidence="6 9" id="KW-0210">Decarboxylase</keyword>
<dbReference type="AlphaFoldDB" id="A0A0R1Y146"/>
<evidence type="ECO:0000313" key="11">
    <source>
        <dbReference type="Proteomes" id="UP000051236"/>
    </source>
</evidence>
<evidence type="ECO:0000256" key="2">
    <source>
        <dbReference type="ARBA" id="ARBA00005170"/>
    </source>
</evidence>
<dbReference type="eggNOG" id="COG3527">
    <property type="taxonomic scope" value="Bacteria"/>
</dbReference>
<dbReference type="PANTHER" id="PTHR35524:SF1">
    <property type="entry name" value="ALPHA-ACETOLACTATE DECARBOXYLASE"/>
    <property type="match status" value="1"/>
</dbReference>
<evidence type="ECO:0000256" key="6">
    <source>
        <dbReference type="ARBA" id="ARBA00022793"/>
    </source>
</evidence>
<dbReference type="EC" id="4.1.1.5" evidence="4 9"/>
<evidence type="ECO:0000256" key="4">
    <source>
        <dbReference type="ARBA" id="ARBA00013204"/>
    </source>
</evidence>
<name>A0A0R1Y146_9LACO</name>
<dbReference type="InterPro" id="IPR005128">
    <property type="entry name" value="Acetolactate_a_deCO2ase"/>
</dbReference>
<gene>
    <name evidence="10" type="ORF">FC83_GL000127</name>
</gene>
<keyword evidence="11" id="KW-1185">Reference proteome</keyword>
<dbReference type="Pfam" id="PF03306">
    <property type="entry name" value="AAL_decarboxy"/>
    <property type="match status" value="1"/>
</dbReference>
<dbReference type="SUPFAM" id="SSF117856">
    <property type="entry name" value="AF0104/ALDC/Ptd012-like"/>
    <property type="match status" value="1"/>
</dbReference>
<evidence type="ECO:0000256" key="1">
    <source>
        <dbReference type="ARBA" id="ARBA00001784"/>
    </source>
</evidence>
<dbReference type="EMBL" id="AZGA01000007">
    <property type="protein sequence ID" value="KRM36094.1"/>
    <property type="molecule type" value="Genomic_DNA"/>
</dbReference>
<evidence type="ECO:0000256" key="5">
    <source>
        <dbReference type="ARBA" id="ARBA00020164"/>
    </source>
</evidence>
<evidence type="ECO:0000256" key="3">
    <source>
        <dbReference type="ARBA" id="ARBA00007106"/>
    </source>
</evidence>
<dbReference type="PIRSF" id="PIRSF001332">
    <property type="entry name" value="Acetolac_decarb"/>
    <property type="match status" value="1"/>
</dbReference>
<comment type="pathway">
    <text evidence="2 9">Polyol metabolism; (R,R)-butane-2,3-diol biosynthesis; (R,R)-butane-2,3-diol from pyruvate: step 2/3.</text>
</comment>
<dbReference type="UniPathway" id="UPA00626">
    <property type="reaction ID" value="UER00678"/>
</dbReference>
<evidence type="ECO:0000256" key="7">
    <source>
        <dbReference type="ARBA" id="ARBA00023061"/>
    </source>
</evidence>
<comment type="catalytic activity">
    <reaction evidence="1 9">
        <text>(2S)-2-acetolactate + H(+) = (R)-acetoin + CO2</text>
        <dbReference type="Rhea" id="RHEA:21580"/>
        <dbReference type="ChEBI" id="CHEBI:15378"/>
        <dbReference type="ChEBI" id="CHEBI:15686"/>
        <dbReference type="ChEBI" id="CHEBI:16526"/>
        <dbReference type="ChEBI" id="CHEBI:58476"/>
        <dbReference type="EC" id="4.1.1.5"/>
    </reaction>
</comment>
<dbReference type="Proteomes" id="UP000051236">
    <property type="component" value="Unassembled WGS sequence"/>
</dbReference>
<dbReference type="Gene3D" id="3.30.1330.80">
    <property type="entry name" value="Hypothetical protein, similar to alpha- acetolactate decarboxylase, domain 2"/>
    <property type="match status" value="2"/>
</dbReference>
<evidence type="ECO:0000256" key="9">
    <source>
        <dbReference type="PIRNR" id="PIRNR001332"/>
    </source>
</evidence>
<accession>A0A0R1Y146</accession>
<keyword evidence="7 9" id="KW-0005">Acetoin biosynthesis</keyword>
<dbReference type="CDD" id="cd17299">
    <property type="entry name" value="acetolactate_decarboxylase"/>
    <property type="match status" value="1"/>
</dbReference>
<proteinExistence type="inferred from homology"/>
<dbReference type="NCBIfam" id="TIGR01252">
    <property type="entry name" value="acetolac_decarb"/>
    <property type="match status" value="1"/>
</dbReference>
<dbReference type="PANTHER" id="PTHR35524">
    <property type="entry name" value="ALPHA-ACETOLACTATE DECARBOXYLASE"/>
    <property type="match status" value="1"/>
</dbReference>
<sequence length="251" mass="27581">MAINNGKGAIGLDKEDTLYQHGTLALLVPGLLTGTLTIGELLEHGDYGIGTLQGLDGELTLVDGVGYLAQSDGNVVTVDPKETVPFANAHFQRATDKLEHTQITKAALEKEIMQNHDYENIFFAMKIHGVFSSVRTRVVAGNRQPPFKPLAIVAQNQELFSAENVTGTLVGYYSPELFQGVASAGFHVHFVSDDHQFGGHILDYALTQGTVELQRFENLDLHLPVHDSTYRKHRFDYDDMSAVIRSAEGNE</sequence>
<dbReference type="STRING" id="1423734.FC83_GL000127"/>
<comment type="similarity">
    <text evidence="3 9">Belongs to the alpha-acetolactate decarboxylase family.</text>
</comment>
<evidence type="ECO:0000313" key="10">
    <source>
        <dbReference type="EMBL" id="KRM36094.1"/>
    </source>
</evidence>